<protein>
    <recommendedName>
        <fullName evidence="4">Carboxypeptidase regulatory-like domain-containing protein</fullName>
    </recommendedName>
</protein>
<evidence type="ECO:0000256" key="1">
    <source>
        <dbReference type="SAM" id="MobiDB-lite"/>
    </source>
</evidence>
<evidence type="ECO:0000313" key="2">
    <source>
        <dbReference type="EMBL" id="MBP3954823.1"/>
    </source>
</evidence>
<evidence type="ECO:0008006" key="4">
    <source>
        <dbReference type="Google" id="ProtNLM"/>
    </source>
</evidence>
<evidence type="ECO:0000313" key="3">
    <source>
        <dbReference type="Proteomes" id="UP000676565"/>
    </source>
</evidence>
<gene>
    <name evidence="2" type="ORF">J8F10_05945</name>
</gene>
<accession>A0ABS5BPN7</accession>
<dbReference type="EMBL" id="JAGKQQ010000001">
    <property type="protein sequence ID" value="MBP3954823.1"/>
    <property type="molecule type" value="Genomic_DNA"/>
</dbReference>
<name>A0ABS5BPN7_9BACT</name>
<comment type="caution">
    <text evidence="2">The sequence shown here is derived from an EMBL/GenBank/DDBJ whole genome shotgun (WGS) entry which is preliminary data.</text>
</comment>
<reference evidence="2 3" key="1">
    <citation type="submission" date="2021-04" db="EMBL/GenBank/DDBJ databases">
        <authorList>
            <person name="Ivanova A."/>
        </authorList>
    </citation>
    <scope>NUCLEOTIDE SEQUENCE [LARGE SCALE GENOMIC DNA]</scope>
    <source>
        <strain evidence="2 3">G18</strain>
    </source>
</reference>
<dbReference type="RefSeq" id="WP_210652934.1">
    <property type="nucleotide sequence ID" value="NZ_JAGKQQ010000001.1"/>
</dbReference>
<proteinExistence type="predicted"/>
<keyword evidence="3" id="KW-1185">Reference proteome</keyword>
<dbReference type="Proteomes" id="UP000676565">
    <property type="component" value="Unassembled WGS sequence"/>
</dbReference>
<feature type="region of interest" description="Disordered" evidence="1">
    <location>
        <begin position="52"/>
        <end position="91"/>
    </location>
</feature>
<sequence>MSGSLTYKGQPIKAGTMAFHTPEGTTYAAQISTDGTYSAADLPEGELVVTVNTEHLNPARKPPAATGRDTEKRMKMMQSRQQPQGSAVVPDEPYIKIPEKYSNPKTSPLTITLQSGRQVHNFDLD</sequence>
<organism evidence="2 3">
    <name type="scientific">Gemmata palustris</name>
    <dbReference type="NCBI Taxonomy" id="2822762"/>
    <lineage>
        <taxon>Bacteria</taxon>
        <taxon>Pseudomonadati</taxon>
        <taxon>Planctomycetota</taxon>
        <taxon>Planctomycetia</taxon>
        <taxon>Gemmatales</taxon>
        <taxon>Gemmataceae</taxon>
        <taxon>Gemmata</taxon>
    </lineage>
</organism>